<dbReference type="Gene3D" id="4.10.400.10">
    <property type="entry name" value="Low-density Lipoprotein Receptor"/>
    <property type="match status" value="1"/>
</dbReference>
<dbReference type="InterPro" id="IPR036772">
    <property type="entry name" value="SRCR-like_dom_sf"/>
</dbReference>
<keyword evidence="7" id="KW-0812">Transmembrane</keyword>
<dbReference type="CDD" id="cd00112">
    <property type="entry name" value="LDLa"/>
    <property type="match status" value="1"/>
</dbReference>
<dbReference type="AlphaFoldDB" id="A0A9W2X7X1"/>
<dbReference type="FunFam" id="2.40.10.10:FF:000003">
    <property type="entry name" value="Transmembrane serine protease 3"/>
    <property type="match status" value="1"/>
</dbReference>
<dbReference type="PANTHER" id="PTHR24252">
    <property type="entry name" value="ACROSIN-RELATED"/>
    <property type="match status" value="1"/>
</dbReference>
<organism evidence="6 7">
    <name type="scientific">Physeter macrocephalus</name>
    <name type="common">Sperm whale</name>
    <name type="synonym">Physeter catodon</name>
    <dbReference type="NCBI Taxonomy" id="9755"/>
    <lineage>
        <taxon>Eukaryota</taxon>
        <taxon>Metazoa</taxon>
        <taxon>Chordata</taxon>
        <taxon>Craniata</taxon>
        <taxon>Vertebrata</taxon>
        <taxon>Euteleostomi</taxon>
        <taxon>Mammalia</taxon>
        <taxon>Eutheria</taxon>
        <taxon>Laurasiatheria</taxon>
        <taxon>Artiodactyla</taxon>
        <taxon>Whippomorpha</taxon>
        <taxon>Cetacea</taxon>
        <taxon>Odontoceti</taxon>
        <taxon>Physeteridae</taxon>
        <taxon>Physeter</taxon>
    </lineage>
</organism>
<dbReference type="GO" id="GO:0006508">
    <property type="term" value="P:proteolysis"/>
    <property type="evidence" value="ECO:0007669"/>
    <property type="project" value="UniProtKB-KW"/>
</dbReference>
<keyword evidence="4" id="KW-1015">Disulfide bond</keyword>
<dbReference type="InterPro" id="IPR002172">
    <property type="entry name" value="LDrepeatLR_classA_rpt"/>
</dbReference>
<dbReference type="InterPro" id="IPR001314">
    <property type="entry name" value="Peptidase_S1A"/>
</dbReference>
<dbReference type="PRINTS" id="PR00722">
    <property type="entry name" value="CHYMOTRYPSIN"/>
</dbReference>
<evidence type="ECO:0000313" key="6">
    <source>
        <dbReference type="Proteomes" id="UP000248484"/>
    </source>
</evidence>
<evidence type="ECO:0000313" key="7">
    <source>
        <dbReference type="RefSeq" id="XP_054947579.1"/>
    </source>
</evidence>
<dbReference type="Proteomes" id="UP000248484">
    <property type="component" value="Chromosome 16"/>
</dbReference>
<dbReference type="SMART" id="SM00202">
    <property type="entry name" value="SR"/>
    <property type="match status" value="1"/>
</dbReference>
<evidence type="ECO:0000256" key="3">
    <source>
        <dbReference type="ARBA" id="ARBA00022825"/>
    </source>
</evidence>
<keyword evidence="1 7" id="KW-0645">Protease</keyword>
<protein>
    <submittedName>
        <fullName evidence="7">Transmembrane protease serine 4 isoform X3</fullName>
    </submittedName>
</protein>
<reference evidence="7" key="1">
    <citation type="submission" date="2025-08" db="UniProtKB">
        <authorList>
            <consortium name="RefSeq"/>
        </authorList>
    </citation>
    <scope>IDENTIFICATION</scope>
    <source>
        <tissue evidence="7">Muscle</tissue>
    </source>
</reference>
<keyword evidence="3" id="KW-0720">Serine protease</keyword>
<sequence>MDPDSDQLPNSLVKAVLDNYFLCGPLHFILRGQVCDGQQDCASGEDEQHRVKKFPYGPPVAVRLSRDRSTLQVLDLATKNWASACFDNFTEALAKTACGQMGYDSKPTFRAVEIGPAQDLDVVKITENMQELQVRNSNGPCLSGSLVSLQCIACGESLKVPRVVGGEMASADSWPWQVSIQYDKQHICGGSILDPHWILTAAHCFRKRLDVSNWKVRAGSAKLGNFPSLPVAKIFISESSITSPKEQDIALVKLQSPHTFSGTVRPICLPFSDEELAPATPLWVIGWGFTEENGGKISDILLQASVQLIDSTRCNAEDAYQGEVNEKMLCAGILEGGVDTCQSDP</sequence>
<dbReference type="RefSeq" id="XP_054947579.1">
    <property type="nucleotide sequence ID" value="XM_055091604.1"/>
</dbReference>
<dbReference type="SUPFAM" id="SSF56487">
    <property type="entry name" value="SRCR-like"/>
    <property type="match status" value="1"/>
</dbReference>
<dbReference type="InterPro" id="IPR001254">
    <property type="entry name" value="Trypsin_dom"/>
</dbReference>
<dbReference type="InterPro" id="IPR009003">
    <property type="entry name" value="Peptidase_S1_PA"/>
</dbReference>
<dbReference type="InterPro" id="IPR036055">
    <property type="entry name" value="LDL_receptor-like_sf"/>
</dbReference>
<dbReference type="InterPro" id="IPR018114">
    <property type="entry name" value="TRYPSIN_HIS"/>
</dbReference>
<dbReference type="Gene3D" id="3.10.250.10">
    <property type="entry name" value="SRCR-like domain"/>
    <property type="match status" value="1"/>
</dbReference>
<dbReference type="PANTHER" id="PTHR24252:SF17">
    <property type="entry name" value="SUPPRESSOR OF TUMORIGENICITY 14 PROTEIN HOMOLOG-RELATED"/>
    <property type="match status" value="1"/>
</dbReference>
<dbReference type="GO" id="GO:0016020">
    <property type="term" value="C:membrane"/>
    <property type="evidence" value="ECO:0007669"/>
    <property type="project" value="InterPro"/>
</dbReference>
<dbReference type="SUPFAM" id="SSF57424">
    <property type="entry name" value="LDL receptor-like module"/>
    <property type="match status" value="1"/>
</dbReference>
<dbReference type="PROSITE" id="PS00134">
    <property type="entry name" value="TRYPSIN_HIS"/>
    <property type="match status" value="1"/>
</dbReference>
<dbReference type="PROSITE" id="PS50240">
    <property type="entry name" value="TRYPSIN_DOM"/>
    <property type="match status" value="1"/>
</dbReference>
<evidence type="ECO:0000259" key="5">
    <source>
        <dbReference type="PROSITE" id="PS50240"/>
    </source>
</evidence>
<dbReference type="GO" id="GO:0004252">
    <property type="term" value="F:serine-type endopeptidase activity"/>
    <property type="evidence" value="ECO:0007669"/>
    <property type="project" value="InterPro"/>
</dbReference>
<keyword evidence="6" id="KW-1185">Reference proteome</keyword>
<dbReference type="SMART" id="SM00020">
    <property type="entry name" value="Tryp_SPc"/>
    <property type="match status" value="1"/>
</dbReference>
<name>A0A9W2X7X1_PHYMC</name>
<dbReference type="Gene3D" id="2.40.10.10">
    <property type="entry name" value="Trypsin-like serine proteases"/>
    <property type="match status" value="2"/>
</dbReference>
<dbReference type="GeneID" id="102975998"/>
<dbReference type="Pfam" id="PF00089">
    <property type="entry name" value="Trypsin"/>
    <property type="match status" value="1"/>
</dbReference>
<evidence type="ECO:0000256" key="1">
    <source>
        <dbReference type="ARBA" id="ARBA00022670"/>
    </source>
</evidence>
<keyword evidence="7" id="KW-0472">Membrane</keyword>
<accession>A0A9W2X7X1</accession>
<dbReference type="InterPro" id="IPR001190">
    <property type="entry name" value="SRCR"/>
</dbReference>
<dbReference type="SUPFAM" id="SSF50494">
    <property type="entry name" value="Trypsin-like serine proteases"/>
    <property type="match status" value="1"/>
</dbReference>
<keyword evidence="2" id="KW-0378">Hydrolase</keyword>
<dbReference type="CTD" id="56649"/>
<evidence type="ECO:0000256" key="4">
    <source>
        <dbReference type="ARBA" id="ARBA00023157"/>
    </source>
</evidence>
<feature type="domain" description="Peptidase S1" evidence="5">
    <location>
        <begin position="163"/>
        <end position="345"/>
    </location>
</feature>
<proteinExistence type="predicted"/>
<dbReference type="Pfam" id="PF15494">
    <property type="entry name" value="SRCR_2"/>
    <property type="match status" value="1"/>
</dbReference>
<evidence type="ECO:0000256" key="2">
    <source>
        <dbReference type="ARBA" id="ARBA00022801"/>
    </source>
</evidence>
<gene>
    <name evidence="7" type="primary">TMPRSS4</name>
</gene>
<dbReference type="InterPro" id="IPR043504">
    <property type="entry name" value="Peptidase_S1_PA_chymotrypsin"/>
</dbReference>
<dbReference type="CDD" id="cd00190">
    <property type="entry name" value="Tryp_SPc"/>
    <property type="match status" value="1"/>
</dbReference>